<comment type="caution">
    <text evidence="2">The sequence shown here is derived from an EMBL/GenBank/DDBJ whole genome shotgun (WGS) entry which is preliminary data.</text>
</comment>
<name>A0AAV7MMF5_PLEWA</name>
<dbReference type="EMBL" id="JANPWB010000013">
    <property type="protein sequence ID" value="KAJ1104961.1"/>
    <property type="molecule type" value="Genomic_DNA"/>
</dbReference>
<sequence>MLVLRSGSSKNKMRHSAALQGAAGSPGPFYLLTWAQNPPRDLTRLQSIVEPEWLSTRVALYTAHYMVQLDGLIRKEETKVISMMRNTVTTYFRPLCKAFLKKN</sequence>
<evidence type="ECO:0000313" key="3">
    <source>
        <dbReference type="Proteomes" id="UP001066276"/>
    </source>
</evidence>
<gene>
    <name evidence="2" type="ORF">NDU88_002369</name>
</gene>
<reference evidence="2" key="1">
    <citation type="journal article" date="2022" name="bioRxiv">
        <title>Sequencing and chromosome-scale assembly of the giantPleurodeles waltlgenome.</title>
        <authorList>
            <person name="Brown T."/>
            <person name="Elewa A."/>
            <person name="Iarovenko S."/>
            <person name="Subramanian E."/>
            <person name="Araus A.J."/>
            <person name="Petzold A."/>
            <person name="Susuki M."/>
            <person name="Suzuki K.-i.T."/>
            <person name="Hayashi T."/>
            <person name="Toyoda A."/>
            <person name="Oliveira C."/>
            <person name="Osipova E."/>
            <person name="Leigh N.D."/>
            <person name="Simon A."/>
            <person name="Yun M.H."/>
        </authorList>
    </citation>
    <scope>NUCLEOTIDE SEQUENCE</scope>
    <source>
        <strain evidence="2">20211129_DDA</strain>
        <tissue evidence="2">Liver</tissue>
    </source>
</reference>
<evidence type="ECO:0000256" key="1">
    <source>
        <dbReference type="SAM" id="MobiDB-lite"/>
    </source>
</evidence>
<feature type="compositionally biased region" description="Polar residues" evidence="1">
    <location>
        <begin position="1"/>
        <end position="10"/>
    </location>
</feature>
<protein>
    <submittedName>
        <fullName evidence="2">Uncharacterized protein</fullName>
    </submittedName>
</protein>
<accession>A0AAV7MMF5</accession>
<dbReference type="AlphaFoldDB" id="A0AAV7MMF5"/>
<keyword evidence="3" id="KW-1185">Reference proteome</keyword>
<evidence type="ECO:0000313" key="2">
    <source>
        <dbReference type="EMBL" id="KAJ1104961.1"/>
    </source>
</evidence>
<organism evidence="2 3">
    <name type="scientific">Pleurodeles waltl</name>
    <name type="common">Iberian ribbed newt</name>
    <dbReference type="NCBI Taxonomy" id="8319"/>
    <lineage>
        <taxon>Eukaryota</taxon>
        <taxon>Metazoa</taxon>
        <taxon>Chordata</taxon>
        <taxon>Craniata</taxon>
        <taxon>Vertebrata</taxon>
        <taxon>Euteleostomi</taxon>
        <taxon>Amphibia</taxon>
        <taxon>Batrachia</taxon>
        <taxon>Caudata</taxon>
        <taxon>Salamandroidea</taxon>
        <taxon>Salamandridae</taxon>
        <taxon>Pleurodelinae</taxon>
        <taxon>Pleurodeles</taxon>
    </lineage>
</organism>
<feature type="region of interest" description="Disordered" evidence="1">
    <location>
        <begin position="1"/>
        <end position="21"/>
    </location>
</feature>
<proteinExistence type="predicted"/>
<dbReference type="Proteomes" id="UP001066276">
    <property type="component" value="Chromosome 9"/>
</dbReference>